<feature type="domain" description="Large polyvalent protein associated" evidence="1">
    <location>
        <begin position="168"/>
        <end position="223"/>
    </location>
</feature>
<protein>
    <recommendedName>
        <fullName evidence="1">Large polyvalent protein associated domain-containing protein</fullName>
    </recommendedName>
</protein>
<keyword evidence="3" id="KW-1185">Reference proteome</keyword>
<proteinExistence type="predicted"/>
<comment type="caution">
    <text evidence="2">The sequence shown here is derived from an EMBL/GenBank/DDBJ whole genome shotgun (WGS) entry which is preliminary data.</text>
</comment>
<dbReference type="InterPro" id="IPR041045">
    <property type="entry name" value="LPD25"/>
</dbReference>
<dbReference type="RefSeq" id="WP_006714417.1">
    <property type="nucleotide sequence ID" value="NZ_AFWF01000294.1"/>
</dbReference>
<evidence type="ECO:0000313" key="2">
    <source>
        <dbReference type="EMBL" id="EGU31254.1"/>
    </source>
</evidence>
<dbReference type="Proteomes" id="UP000004605">
    <property type="component" value="Unassembled WGS sequence"/>
</dbReference>
<accession>F9S7F8</accession>
<dbReference type="EMBL" id="AFWF01000294">
    <property type="protein sequence ID" value="EGU31254.1"/>
    <property type="molecule type" value="Genomic_DNA"/>
</dbReference>
<sequence length="236" mass="26989">MTHSTAIHSTITNQQQATKFSNLESKTTAKAEILKSFKAGKLRKNAKNKIAMLLSVATKIVLKTQSMGMDDCWNNNEPKVVDVDFFWTWYEKEYSDLEIYVTVFDGVLTKVRFSDCPYHFSDDIVLTFDAVESEEIEAEAVELETIEPVELATIESFNDFDEEKVIEKIEVVWSESNHFEDGEILTLTQYNEKSIMEALEIGRGQGYAKTKITVHFKGEEADTMRHDIDADYPTLN</sequence>
<dbReference type="Pfam" id="PF18840">
    <property type="entry name" value="LPD25"/>
    <property type="match status" value="1"/>
</dbReference>
<feature type="non-terminal residue" evidence="2">
    <location>
        <position position="236"/>
    </location>
</feature>
<evidence type="ECO:0000259" key="1">
    <source>
        <dbReference type="Pfam" id="PF18840"/>
    </source>
</evidence>
<evidence type="ECO:0000313" key="3">
    <source>
        <dbReference type="Proteomes" id="UP000004605"/>
    </source>
</evidence>
<gene>
    <name evidence="2" type="ORF">VII00023_22764</name>
</gene>
<name>F9S7F8_9VIBR</name>
<reference evidence="2 3" key="1">
    <citation type="journal article" date="2012" name="Int. J. Syst. Evol. Microbiol.">
        <title>Vibrio caribbeanicus sp. nov., isolated from the marine sponge Scleritoderma cyanea.</title>
        <authorList>
            <person name="Hoffmann M."/>
            <person name="Monday S.R."/>
            <person name="Allard M.W."/>
            <person name="Strain E.A."/>
            <person name="Whittaker P."/>
            <person name="Naum M."/>
            <person name="McCarthy P.J."/>
            <person name="Lopez J.V."/>
            <person name="Fischer M."/>
            <person name="Brown E.W."/>
        </authorList>
    </citation>
    <scope>NUCLEOTIDE SEQUENCE [LARGE SCALE GENOMIC DNA]</scope>
    <source>
        <strain evidence="2 3">ATCC 700023</strain>
    </source>
</reference>
<organism evidence="2 3">
    <name type="scientific">Vibrio ichthyoenteri ATCC 700023</name>
    <dbReference type="NCBI Taxonomy" id="870968"/>
    <lineage>
        <taxon>Bacteria</taxon>
        <taxon>Pseudomonadati</taxon>
        <taxon>Pseudomonadota</taxon>
        <taxon>Gammaproteobacteria</taxon>
        <taxon>Vibrionales</taxon>
        <taxon>Vibrionaceae</taxon>
        <taxon>Vibrio</taxon>
    </lineage>
</organism>
<dbReference type="AlphaFoldDB" id="F9S7F8"/>